<keyword evidence="10" id="KW-1185">Reference proteome</keyword>
<evidence type="ECO:0000256" key="1">
    <source>
        <dbReference type="ARBA" id="ARBA00022806"/>
    </source>
</evidence>
<dbReference type="InterPro" id="IPR047187">
    <property type="entry name" value="SF1_C_Upf1"/>
</dbReference>
<dbReference type="PIRSF" id="PIRSF038901">
    <property type="entry name" value="AQR_cwf11"/>
    <property type="match status" value="1"/>
</dbReference>
<dbReference type="PANTHER" id="PTHR10887:SF5">
    <property type="entry name" value="RNA HELICASE AQUARIUS"/>
    <property type="match status" value="1"/>
</dbReference>
<dbReference type="Proteomes" id="UP000799439">
    <property type="component" value="Unassembled WGS sequence"/>
</dbReference>
<dbReference type="GO" id="GO:0004386">
    <property type="term" value="F:helicase activity"/>
    <property type="evidence" value="ECO:0007669"/>
    <property type="project" value="InterPro"/>
</dbReference>
<dbReference type="Pfam" id="PF21143">
    <property type="entry name" value="Aquarius_N_2nd"/>
    <property type="match status" value="1"/>
</dbReference>
<feature type="region of interest" description="Disordered" evidence="3">
    <location>
        <begin position="1386"/>
        <end position="1408"/>
    </location>
</feature>
<dbReference type="EMBL" id="ML996084">
    <property type="protein sequence ID" value="KAF2153762.1"/>
    <property type="molecule type" value="Genomic_DNA"/>
</dbReference>
<feature type="domain" description="RNA helicase aquarius N-terminal" evidence="6">
    <location>
        <begin position="22"/>
        <end position="408"/>
    </location>
</feature>
<evidence type="ECO:0000256" key="2">
    <source>
        <dbReference type="PIRNR" id="PIRNR038901"/>
    </source>
</evidence>
<dbReference type="Gene3D" id="3.40.50.300">
    <property type="entry name" value="P-loop containing nucleotide triphosphate hydrolases"/>
    <property type="match status" value="2"/>
</dbReference>
<dbReference type="Pfam" id="PF13087">
    <property type="entry name" value="AAA_12"/>
    <property type="match status" value="1"/>
</dbReference>
<evidence type="ECO:0000313" key="10">
    <source>
        <dbReference type="Proteomes" id="UP000799439"/>
    </source>
</evidence>
<evidence type="ECO:0000259" key="8">
    <source>
        <dbReference type="Pfam" id="PF21144"/>
    </source>
</evidence>
<dbReference type="GO" id="GO:0005684">
    <property type="term" value="C:U2-type spliceosomal complex"/>
    <property type="evidence" value="ECO:0007669"/>
    <property type="project" value="UniProtKB-UniRule"/>
</dbReference>
<keyword evidence="2" id="KW-0507">mRNA processing</keyword>
<dbReference type="CDD" id="cd18808">
    <property type="entry name" value="SF1_C_Upf1"/>
    <property type="match status" value="1"/>
</dbReference>
<evidence type="ECO:0000259" key="6">
    <source>
        <dbReference type="Pfam" id="PF16399"/>
    </source>
</evidence>
<gene>
    <name evidence="9" type="ORF">K461DRAFT_223788</name>
</gene>
<dbReference type="InterPro" id="IPR048967">
    <property type="entry name" value="Aquarius_insert"/>
</dbReference>
<keyword evidence="2" id="KW-0508">mRNA splicing</keyword>
<feature type="domain" description="DNA2/NAM7 helicase helicase" evidence="4">
    <location>
        <begin position="800"/>
        <end position="1097"/>
    </location>
</feature>
<dbReference type="GO" id="GO:0003729">
    <property type="term" value="F:mRNA binding"/>
    <property type="evidence" value="ECO:0007669"/>
    <property type="project" value="TreeGrafter"/>
</dbReference>
<feature type="compositionally biased region" description="Acidic residues" evidence="3">
    <location>
        <begin position="1389"/>
        <end position="1408"/>
    </location>
</feature>
<dbReference type="PANTHER" id="PTHR10887">
    <property type="entry name" value="DNA2/NAM7 HELICASE FAMILY"/>
    <property type="match status" value="1"/>
</dbReference>
<comment type="subunit">
    <text evidence="2">Belongs to the 40S cdc5-associated complex (or cwf complex), a spliceosome sub-complex reminiscent of a late-stage spliceosome.</text>
</comment>
<dbReference type="FunFam" id="3.40.50.300:FF:002863">
    <property type="entry name" value="Pre-mRNA-splicing factor cwf11"/>
    <property type="match status" value="1"/>
</dbReference>
<keyword evidence="1" id="KW-0547">Nucleotide-binding</keyword>
<keyword evidence="1" id="KW-0347">Helicase</keyword>
<dbReference type="Pfam" id="PF16399">
    <property type="entry name" value="Aquarius_N_1st"/>
    <property type="match status" value="1"/>
</dbReference>
<dbReference type="InterPro" id="IPR045055">
    <property type="entry name" value="DNA2/NAM7-like"/>
</dbReference>
<evidence type="ECO:0000259" key="7">
    <source>
        <dbReference type="Pfam" id="PF21143"/>
    </source>
</evidence>
<comment type="caution">
    <text evidence="9">The sequence shown here is derived from an EMBL/GenBank/DDBJ whole genome shotgun (WGS) entry which is preliminary data.</text>
</comment>
<dbReference type="Pfam" id="PF13086">
    <property type="entry name" value="AAA_11"/>
    <property type="match status" value="1"/>
</dbReference>
<comment type="function">
    <text evidence="2">Involved in mRNA splicing where it associates with cdc5 and the other cwf proteins as part of the spliceosome.</text>
</comment>
<evidence type="ECO:0000259" key="5">
    <source>
        <dbReference type="Pfam" id="PF13087"/>
    </source>
</evidence>
<evidence type="ECO:0000259" key="4">
    <source>
        <dbReference type="Pfam" id="PF13086"/>
    </source>
</evidence>
<dbReference type="InterPro" id="IPR041679">
    <property type="entry name" value="DNA2/NAM7-like_C"/>
</dbReference>
<name>A0A9P4MI05_9PEZI</name>
<comment type="subcellular location">
    <subcellularLocation>
        <location evidence="2">Nucleus</location>
    </subcellularLocation>
</comment>
<reference evidence="9" key="1">
    <citation type="journal article" date="2020" name="Stud. Mycol.">
        <title>101 Dothideomycetes genomes: a test case for predicting lifestyles and emergence of pathogens.</title>
        <authorList>
            <person name="Haridas S."/>
            <person name="Albert R."/>
            <person name="Binder M."/>
            <person name="Bloem J."/>
            <person name="Labutti K."/>
            <person name="Salamov A."/>
            <person name="Andreopoulos B."/>
            <person name="Baker S."/>
            <person name="Barry K."/>
            <person name="Bills G."/>
            <person name="Bluhm B."/>
            <person name="Cannon C."/>
            <person name="Castanera R."/>
            <person name="Culley D."/>
            <person name="Daum C."/>
            <person name="Ezra D."/>
            <person name="Gonzalez J."/>
            <person name="Henrissat B."/>
            <person name="Kuo A."/>
            <person name="Liang C."/>
            <person name="Lipzen A."/>
            <person name="Lutzoni F."/>
            <person name="Magnuson J."/>
            <person name="Mondo S."/>
            <person name="Nolan M."/>
            <person name="Ohm R."/>
            <person name="Pangilinan J."/>
            <person name="Park H.-J."/>
            <person name="Ramirez L."/>
            <person name="Alfaro M."/>
            <person name="Sun H."/>
            <person name="Tritt A."/>
            <person name="Yoshinaga Y."/>
            <person name="Zwiers L.-H."/>
            <person name="Turgeon B."/>
            <person name="Goodwin S."/>
            <person name="Spatafora J."/>
            <person name="Crous P."/>
            <person name="Grigoriev I."/>
        </authorList>
    </citation>
    <scope>NUCLEOTIDE SEQUENCE</scope>
    <source>
        <strain evidence="9">CBS 260.36</strain>
    </source>
</reference>
<dbReference type="InterPro" id="IPR048966">
    <property type="entry name" value="Aquarius_b-barrel"/>
</dbReference>
<dbReference type="SUPFAM" id="SSF52540">
    <property type="entry name" value="P-loop containing nucleoside triphosphate hydrolases"/>
    <property type="match status" value="1"/>
</dbReference>
<evidence type="ECO:0000256" key="3">
    <source>
        <dbReference type="SAM" id="MobiDB-lite"/>
    </source>
</evidence>
<organism evidence="9 10">
    <name type="scientific">Myriangium duriaei CBS 260.36</name>
    <dbReference type="NCBI Taxonomy" id="1168546"/>
    <lineage>
        <taxon>Eukaryota</taxon>
        <taxon>Fungi</taxon>
        <taxon>Dikarya</taxon>
        <taxon>Ascomycota</taxon>
        <taxon>Pezizomycotina</taxon>
        <taxon>Dothideomycetes</taxon>
        <taxon>Dothideomycetidae</taxon>
        <taxon>Myriangiales</taxon>
        <taxon>Myriangiaceae</taxon>
        <taxon>Myriangium</taxon>
    </lineage>
</organism>
<comment type="similarity">
    <text evidence="2">Belongs to the CWF11 family.</text>
</comment>
<dbReference type="GO" id="GO:0071013">
    <property type="term" value="C:catalytic step 2 spliceosome"/>
    <property type="evidence" value="ECO:0007669"/>
    <property type="project" value="TreeGrafter"/>
</dbReference>
<dbReference type="OrthoDB" id="1879at2759"/>
<feature type="domain" description="RNA helicase aquarius insertion" evidence="8">
    <location>
        <begin position="697"/>
        <end position="787"/>
    </location>
</feature>
<protein>
    <recommendedName>
        <fullName evidence="2">Pre-mRNA-splicing factor</fullName>
    </recommendedName>
</protein>
<feature type="domain" description="RNA helicase aquarius beta-barrel" evidence="7">
    <location>
        <begin position="488"/>
        <end position="649"/>
    </location>
</feature>
<dbReference type="GO" id="GO:0045292">
    <property type="term" value="P:mRNA cis splicing, via spliceosome"/>
    <property type="evidence" value="ECO:0007669"/>
    <property type="project" value="UniProtKB-UniRule"/>
</dbReference>
<feature type="domain" description="DNA2/NAM7 helicase-like C-terminal" evidence="5">
    <location>
        <begin position="1106"/>
        <end position="1297"/>
    </location>
</feature>
<proteinExistence type="inferred from homology"/>
<dbReference type="GO" id="GO:0016787">
    <property type="term" value="F:hydrolase activity"/>
    <property type="evidence" value="ECO:0007669"/>
    <property type="project" value="UniProtKB-KW"/>
</dbReference>
<keyword evidence="2" id="KW-0539">Nucleus</keyword>
<keyword evidence="1" id="KW-0067">ATP-binding</keyword>
<dbReference type="InterPro" id="IPR041677">
    <property type="entry name" value="DNA2/NAM7_AAA_11"/>
</dbReference>
<sequence length="1408" mass="160368">MPADELAASRPTIQDLTGDNTLAQLARKYWLGKTKVKKVQSNVVKAEIWDPLEKENFPFQQLLLLEQLQLLDRYLWPGYSNDASDHHAILLALIVNVKRQEKVPAWTAFSSDPDQFPSFFRRVLNLLVDGSISVSVRTHLLSFVIGAFQSLDTGIIRKECASLVSIGIWHNLHSEQFRTQLLGKTVQLGKAWRAAGKRYDSANAETQARLRFERSWLYSLVLDFANLLYDPSAGTSRDGVAFCERMIEFLTDLLSQLPTRRYVKTLLVDLNLLPIILLSPVYGDESNDLLRDLTGLLQHFLTFPIEDHSGREYTVAEETERHNATLSRLQKVAIRDFKNQLTILALSNFKSLDSRVELVGHLAGLNDDELRTLCQALQLRTEYSQNSLVVRDRQFYMEVLVNIHERRPSFRDVVRDMDTLPTDDTIFETSYDRTESFNGMQPLAIPKLNLQYLTVSDFLWRSFMLHRDESFYEVRKHIQDTVRRLQPRRAGATIRFDGFSKMAIPISKPAVVDTTAARVGEAHPSMVQVEISLDVSRFQPGVRKEWESLRTDDVVYLVAVQPPVNTRAITNGGSHDNEEQRSIKYLRCAEVMQVLDEDGRPLRDHHSEQRVKKRRLLVKLDPRAYFADKQKTELKQVDIYDSINLIIRRRGRENNFKPVLESIQHLVLSETPAPAWLQEVFLGYSDPAAATYKRMPNRLNSIDYRDTFLDWSHLIESLPGKTVEPDDSMNGSVPPPYVLETTTAEVPAVRPSKKRRKDREEPAQVETVETVKVSTYQPLNQGPYPSDVPKVNTIRFTPAQVEAITSGTQPGLSVILGPPGTGKTDVATQIVSNLYHNFPQQRTLLIAHSNQALNQLFQKITALDVDERHLLRLGHGEEELETSVSYSKTGRIESLMEKSAQYLAQVDRLSRSIGAPGAHGNSCETAEHFDQVYVKPAWTKFWDFANSSQTPTEIVEAFPFHHFFVDAPQPLFPKSASRDQVIDIAAGCHRHLSHIFTTLSETRPFEILRSQRDKSNYLLLHSARIIAMTSTHAAMRRSEIASSGFRYDNIIIEESAQITEIETFIPFALQKPRNNDMPLQRIVLVGDHLQNSPVVQNEAFRSYANLDQSMFSRLTRLGVPTILLDAQGRARPSLAALYSWRYLTLRNLPLVSERKEFLTANAGFRHAYQFVDVPAYKGRGESTPSPHFVQNLGEAEYAVAIYQYMRLLGYPSSKITILTMYAGQKALIRDVLGHRCRGNRLFGMPKVSTVDRYQGEQNEYVILSLVRTERVGYLRDLRRLTVALSRARLGLYILGRRELFESVLELRPVFERLFGEEGGNRLSLVTGEMYPAIRMEGDESVDEEEGRVVRMEGVEHLGQYVYEMTKAKVEDLKRGSASLPVDEVVVGLDESDEEEGEEDEVDEIDEEE</sequence>
<accession>A0A9P4MI05</accession>
<dbReference type="Pfam" id="PF21144">
    <property type="entry name" value="Aquarius_N_3rd"/>
    <property type="match status" value="1"/>
</dbReference>
<dbReference type="InterPro" id="IPR026300">
    <property type="entry name" value="CWF11_fam"/>
</dbReference>
<keyword evidence="9" id="KW-0378">Hydrolase</keyword>
<dbReference type="InterPro" id="IPR027417">
    <property type="entry name" value="P-loop_NTPase"/>
</dbReference>
<dbReference type="InterPro" id="IPR032174">
    <property type="entry name" value="Aquarius_N"/>
</dbReference>
<evidence type="ECO:0000313" key="9">
    <source>
        <dbReference type="EMBL" id="KAF2153762.1"/>
    </source>
</evidence>
<dbReference type="CDD" id="cd17935">
    <property type="entry name" value="EEXXQc_AQR"/>
    <property type="match status" value="1"/>
</dbReference>